<sequence>MPQIIVDGDRGPANLALGVRVQQENNMNAQWMKRAAVKTLVLISLIAGFSTTGTALSASPGRVSNASVDVHRPIEEVRVVRRPAGEQRASKAAKMAAQYWRFKLQAVPSAAIGLHAR</sequence>
<evidence type="ECO:0000313" key="1">
    <source>
        <dbReference type="EMBL" id="CAA9292826.1"/>
    </source>
</evidence>
<gene>
    <name evidence="1" type="ORF">AVDCRST_MAG26-4237</name>
</gene>
<dbReference type="EMBL" id="CADCTK010000993">
    <property type="protein sequence ID" value="CAA9292826.1"/>
    <property type="molecule type" value="Genomic_DNA"/>
</dbReference>
<proteinExistence type="predicted"/>
<protein>
    <submittedName>
        <fullName evidence="1">Uncharacterized protein</fullName>
    </submittedName>
</protein>
<reference evidence="1" key="1">
    <citation type="submission" date="2020-02" db="EMBL/GenBank/DDBJ databases">
        <authorList>
            <person name="Meier V. D."/>
        </authorList>
    </citation>
    <scope>NUCLEOTIDE SEQUENCE</scope>
    <source>
        <strain evidence="1">AVDCRST_MAG26</strain>
    </source>
</reference>
<organism evidence="1">
    <name type="scientific">uncultured Chloroflexia bacterium</name>
    <dbReference type="NCBI Taxonomy" id="1672391"/>
    <lineage>
        <taxon>Bacteria</taxon>
        <taxon>Bacillati</taxon>
        <taxon>Chloroflexota</taxon>
        <taxon>Chloroflexia</taxon>
        <taxon>environmental samples</taxon>
    </lineage>
</organism>
<name>A0A6J4K0P6_9CHLR</name>
<dbReference type="AlphaFoldDB" id="A0A6J4K0P6"/>
<accession>A0A6J4K0P6</accession>